<feature type="transmembrane region" description="Helical" evidence="1">
    <location>
        <begin position="56"/>
        <end position="80"/>
    </location>
</feature>
<reference evidence="2 3" key="1">
    <citation type="submission" date="2019-03" db="EMBL/GenBank/DDBJ databases">
        <title>Subsurface microbial communities from deep shales in Ohio and West Virginia, USA.</title>
        <authorList>
            <person name="Wrighton K."/>
        </authorList>
    </citation>
    <scope>NUCLEOTIDE SEQUENCE [LARGE SCALE GENOMIC DNA]</scope>
    <source>
        <strain evidence="2 3">MSL 6dP</strain>
    </source>
</reference>
<dbReference type="STRING" id="926561.GCA_000379025_01318"/>
<comment type="caution">
    <text evidence="2">The sequence shown here is derived from an EMBL/GenBank/DDBJ whole genome shotgun (WGS) entry which is preliminary data.</text>
</comment>
<name>A0A4R8H8R2_9FIRM</name>
<dbReference type="RefSeq" id="WP_134115734.1">
    <property type="nucleotide sequence ID" value="NZ_SOEG01000007.1"/>
</dbReference>
<proteinExistence type="predicted"/>
<keyword evidence="1" id="KW-0812">Transmembrane</keyword>
<protein>
    <submittedName>
        <fullName evidence="2">Uncharacterized protein</fullName>
    </submittedName>
</protein>
<feature type="transmembrane region" description="Helical" evidence="1">
    <location>
        <begin position="7"/>
        <end position="36"/>
    </location>
</feature>
<gene>
    <name evidence="2" type="ORF">C7959_1072</name>
</gene>
<dbReference type="AlphaFoldDB" id="A0A4R8H8R2"/>
<keyword evidence="1" id="KW-0472">Membrane</keyword>
<dbReference type="Proteomes" id="UP000295832">
    <property type="component" value="Unassembled WGS sequence"/>
</dbReference>
<organism evidence="2 3">
    <name type="scientific">Orenia marismortui</name>
    <dbReference type="NCBI Taxonomy" id="46469"/>
    <lineage>
        <taxon>Bacteria</taxon>
        <taxon>Bacillati</taxon>
        <taxon>Bacillota</taxon>
        <taxon>Clostridia</taxon>
        <taxon>Halanaerobiales</taxon>
        <taxon>Halobacteroidaceae</taxon>
        <taxon>Orenia</taxon>
    </lineage>
</organism>
<accession>A0A4R8H8R2</accession>
<dbReference type="EMBL" id="SOEG01000007">
    <property type="protein sequence ID" value="TDX52296.1"/>
    <property type="molecule type" value="Genomic_DNA"/>
</dbReference>
<evidence type="ECO:0000313" key="2">
    <source>
        <dbReference type="EMBL" id="TDX52296.1"/>
    </source>
</evidence>
<evidence type="ECO:0000256" key="1">
    <source>
        <dbReference type="SAM" id="Phobius"/>
    </source>
</evidence>
<sequence length="92" mass="10222">MNNNYKVLKFIGIGCKILGIIALIGLILTTAAKIASDGVGMGLVNQNPIFILFNNLFPIYIGVFQFLFLYGIGELIYLLIDIKLDLDEIKKE</sequence>
<keyword evidence="1" id="KW-1133">Transmembrane helix</keyword>
<keyword evidence="3" id="KW-1185">Reference proteome</keyword>
<evidence type="ECO:0000313" key="3">
    <source>
        <dbReference type="Proteomes" id="UP000295832"/>
    </source>
</evidence>